<gene>
    <name evidence="1" type="ORF">CHS0354_010965</name>
</gene>
<dbReference type="EMBL" id="JAEAOA010000682">
    <property type="protein sequence ID" value="KAK3597328.1"/>
    <property type="molecule type" value="Genomic_DNA"/>
</dbReference>
<keyword evidence="2" id="KW-1185">Reference proteome</keyword>
<reference evidence="1" key="2">
    <citation type="journal article" date="2021" name="Genome Biol. Evol.">
        <title>Developing a high-quality reference genome for a parasitic bivalve with doubly uniparental inheritance (Bivalvia: Unionida).</title>
        <authorList>
            <person name="Smith C.H."/>
        </authorList>
    </citation>
    <scope>NUCLEOTIDE SEQUENCE</scope>
    <source>
        <strain evidence="1">CHS0354</strain>
        <tissue evidence="1">Mantle</tissue>
    </source>
</reference>
<comment type="caution">
    <text evidence="1">The sequence shown here is derived from an EMBL/GenBank/DDBJ whole genome shotgun (WGS) entry which is preliminary data.</text>
</comment>
<sequence>MEPFLFVSDLVQRFLSAAMTMSIEEFDGEFDLAHKPKKPFKIYAVPGSVSYNKNIIMRTIIYITKSTESTKKATSRITIPSDEKLVHAATKGFPCRHLFEKVFFKCLGNPLFT</sequence>
<reference evidence="1" key="3">
    <citation type="submission" date="2023-05" db="EMBL/GenBank/DDBJ databases">
        <authorList>
            <person name="Smith C.H."/>
        </authorList>
    </citation>
    <scope>NUCLEOTIDE SEQUENCE</scope>
    <source>
        <strain evidence="1">CHS0354</strain>
        <tissue evidence="1">Mantle</tissue>
    </source>
</reference>
<protein>
    <submittedName>
        <fullName evidence="1">Uncharacterized protein</fullName>
    </submittedName>
</protein>
<evidence type="ECO:0000313" key="2">
    <source>
        <dbReference type="Proteomes" id="UP001195483"/>
    </source>
</evidence>
<reference evidence="1" key="1">
    <citation type="journal article" date="2021" name="Genome Biol. Evol.">
        <title>A High-Quality Reference Genome for a Parasitic Bivalve with Doubly Uniparental Inheritance (Bivalvia: Unionida).</title>
        <authorList>
            <person name="Smith C.H."/>
        </authorList>
    </citation>
    <scope>NUCLEOTIDE SEQUENCE</scope>
    <source>
        <strain evidence="1">CHS0354</strain>
    </source>
</reference>
<proteinExistence type="predicted"/>
<dbReference type="Proteomes" id="UP001195483">
    <property type="component" value="Unassembled WGS sequence"/>
</dbReference>
<dbReference type="AlphaFoldDB" id="A0AAE0W0C3"/>
<name>A0AAE0W0C3_9BIVA</name>
<evidence type="ECO:0000313" key="1">
    <source>
        <dbReference type="EMBL" id="KAK3597328.1"/>
    </source>
</evidence>
<organism evidence="1 2">
    <name type="scientific">Potamilus streckersoni</name>
    <dbReference type="NCBI Taxonomy" id="2493646"/>
    <lineage>
        <taxon>Eukaryota</taxon>
        <taxon>Metazoa</taxon>
        <taxon>Spiralia</taxon>
        <taxon>Lophotrochozoa</taxon>
        <taxon>Mollusca</taxon>
        <taxon>Bivalvia</taxon>
        <taxon>Autobranchia</taxon>
        <taxon>Heteroconchia</taxon>
        <taxon>Palaeoheterodonta</taxon>
        <taxon>Unionida</taxon>
        <taxon>Unionoidea</taxon>
        <taxon>Unionidae</taxon>
        <taxon>Ambleminae</taxon>
        <taxon>Lampsilini</taxon>
        <taxon>Potamilus</taxon>
    </lineage>
</organism>
<accession>A0AAE0W0C3</accession>